<proteinExistence type="predicted"/>
<dbReference type="Pfam" id="PF11804">
    <property type="entry name" value="DUF3325"/>
    <property type="match status" value="1"/>
</dbReference>
<sequence>MTTSHAAMLGLALAYAGMAALSFAMDRHHEQLTRRREVPVRLRVSLRMGGTVLLAAAAVPCVSAWGATVGTVAWLGLLSAGALPVALLLPYRPRGVAWLAAFAAVASCIGLALAFAGSLR</sequence>
<organism evidence="2">
    <name type="scientific">Variovorax paradoxus</name>
    <dbReference type="NCBI Taxonomy" id="34073"/>
    <lineage>
        <taxon>Bacteria</taxon>
        <taxon>Pseudomonadati</taxon>
        <taxon>Pseudomonadota</taxon>
        <taxon>Betaproteobacteria</taxon>
        <taxon>Burkholderiales</taxon>
        <taxon>Comamonadaceae</taxon>
        <taxon>Variovorax</taxon>
    </lineage>
</organism>
<feature type="transmembrane region" description="Helical" evidence="1">
    <location>
        <begin position="71"/>
        <end position="89"/>
    </location>
</feature>
<feature type="transmembrane region" description="Helical" evidence="1">
    <location>
        <begin position="96"/>
        <end position="117"/>
    </location>
</feature>
<keyword evidence="1" id="KW-0812">Transmembrane</keyword>
<gene>
    <name evidence="2" type="ORF">VVAX_04673</name>
</gene>
<dbReference type="EMBL" id="LR743507">
    <property type="protein sequence ID" value="CAA2108160.1"/>
    <property type="molecule type" value="Genomic_DNA"/>
</dbReference>
<keyword evidence="1" id="KW-0472">Membrane</keyword>
<keyword evidence="1" id="KW-1133">Transmembrane helix</keyword>
<dbReference type="AlphaFoldDB" id="A0A679J6T9"/>
<feature type="transmembrane region" description="Helical" evidence="1">
    <location>
        <begin position="46"/>
        <end position="65"/>
    </location>
</feature>
<feature type="transmembrane region" description="Helical" evidence="1">
    <location>
        <begin position="6"/>
        <end position="25"/>
    </location>
</feature>
<evidence type="ECO:0008006" key="3">
    <source>
        <dbReference type="Google" id="ProtNLM"/>
    </source>
</evidence>
<reference evidence="2" key="1">
    <citation type="submission" date="2019-12" db="EMBL/GenBank/DDBJ databases">
        <authorList>
            <person name="Cremers G."/>
        </authorList>
    </citation>
    <scope>NUCLEOTIDE SEQUENCE</scope>
    <source>
        <strain evidence="2">Vvax</strain>
    </source>
</reference>
<protein>
    <recommendedName>
        <fullName evidence="3">DUF3325 domain-containing protein</fullName>
    </recommendedName>
</protein>
<accession>A0A679J6T9</accession>
<name>A0A679J6T9_VARPD</name>
<dbReference type="RefSeq" id="WP_339092185.1">
    <property type="nucleotide sequence ID" value="NZ_LR743507.1"/>
</dbReference>
<evidence type="ECO:0000313" key="2">
    <source>
        <dbReference type="EMBL" id="CAA2108160.1"/>
    </source>
</evidence>
<evidence type="ECO:0000256" key="1">
    <source>
        <dbReference type="SAM" id="Phobius"/>
    </source>
</evidence>
<dbReference type="InterPro" id="IPR021762">
    <property type="entry name" value="DUF3325"/>
</dbReference>